<name>A9P2N3_PICSI</name>
<proteinExistence type="evidence at transcript level"/>
<accession>A9P2N3</accession>
<dbReference type="AlphaFoldDB" id="A9P2N3"/>
<dbReference type="EMBL" id="EF087912">
    <property type="protein sequence ID" value="ABK27144.1"/>
    <property type="molecule type" value="mRNA"/>
</dbReference>
<protein>
    <submittedName>
        <fullName evidence="1">Uncharacterized protein</fullName>
    </submittedName>
</protein>
<sequence>MRVRRKVVGPLADSWRLWRRATTLFCAFGGSKEAWGAWSSSKTLVGETMALSRSSYHV</sequence>
<evidence type="ECO:0000313" key="1">
    <source>
        <dbReference type="EMBL" id="ABK27144.1"/>
    </source>
</evidence>
<organism evidence="1">
    <name type="scientific">Picea sitchensis</name>
    <name type="common">Sitka spruce</name>
    <name type="synonym">Pinus sitchensis</name>
    <dbReference type="NCBI Taxonomy" id="3332"/>
    <lineage>
        <taxon>Eukaryota</taxon>
        <taxon>Viridiplantae</taxon>
        <taxon>Streptophyta</taxon>
        <taxon>Embryophyta</taxon>
        <taxon>Tracheophyta</taxon>
        <taxon>Spermatophyta</taxon>
        <taxon>Pinopsida</taxon>
        <taxon>Pinidae</taxon>
        <taxon>Conifers I</taxon>
        <taxon>Pinales</taxon>
        <taxon>Pinaceae</taxon>
        <taxon>Picea</taxon>
    </lineage>
</organism>
<reference evidence="1" key="1">
    <citation type="journal article" date="2008" name="BMC Genomics">
        <title>A conifer genomics resource of 200,000 spruce (Picea spp.) ESTs and 6,464 high-quality, sequence-finished full-length cDNAs for Sitka spruce (Picea sitchensis).</title>
        <authorList>
            <person name="Ralph S.G."/>
            <person name="Chun H.J."/>
            <person name="Kolosova N."/>
            <person name="Cooper D."/>
            <person name="Oddy C."/>
            <person name="Ritland C.E."/>
            <person name="Kirkpatrick R."/>
            <person name="Moore R."/>
            <person name="Barber S."/>
            <person name="Holt R.A."/>
            <person name="Jones S.J."/>
            <person name="Marra M.A."/>
            <person name="Douglas C.J."/>
            <person name="Ritland K."/>
            <person name="Bohlmann J."/>
        </authorList>
    </citation>
    <scope>NUCLEOTIDE SEQUENCE</scope>
    <source>
        <tissue evidence="1">Bark</tissue>
    </source>
</reference>